<comment type="caution">
    <text evidence="1">The sequence shown here is derived from an EMBL/GenBank/DDBJ whole genome shotgun (WGS) entry which is preliminary data.</text>
</comment>
<keyword evidence="2" id="KW-1185">Reference proteome</keyword>
<evidence type="ECO:0000313" key="2">
    <source>
        <dbReference type="Proteomes" id="UP001590951"/>
    </source>
</evidence>
<name>A0ABR4BND2_9LECA</name>
<protein>
    <submittedName>
        <fullName evidence="1">Uncharacterized protein</fullName>
    </submittedName>
</protein>
<accession>A0ABR4BND2</accession>
<sequence>MSHPSAAPTPTPALAHLLRPAEDDDGDGDVVAFDVGLASEAEEVGEAVLEEFEVEAVEDAATPETENPPEA</sequence>
<dbReference type="EMBL" id="JBHFEH010000002">
    <property type="protein sequence ID" value="KAL2058536.1"/>
    <property type="molecule type" value="Genomic_DNA"/>
</dbReference>
<reference evidence="1 2" key="1">
    <citation type="submission" date="2024-09" db="EMBL/GenBank/DDBJ databases">
        <title>Rethinking Asexuality: The Enigmatic Case of Functional Sexual Genes in Lepraria (Stereocaulaceae).</title>
        <authorList>
            <person name="Doellman M."/>
            <person name="Sun Y."/>
            <person name="Barcenas-Pena A."/>
            <person name="Lumbsch H.T."/>
            <person name="Grewe F."/>
        </authorList>
    </citation>
    <scope>NUCLEOTIDE SEQUENCE [LARGE SCALE GENOMIC DNA]</scope>
    <source>
        <strain evidence="1 2">Grewe 0041</strain>
    </source>
</reference>
<dbReference type="Proteomes" id="UP001590951">
    <property type="component" value="Unassembled WGS sequence"/>
</dbReference>
<evidence type="ECO:0000313" key="1">
    <source>
        <dbReference type="EMBL" id="KAL2058536.1"/>
    </source>
</evidence>
<gene>
    <name evidence="1" type="ORF">ABVK25_001264</name>
</gene>
<proteinExistence type="predicted"/>
<organism evidence="1 2">
    <name type="scientific">Lepraria finkii</name>
    <dbReference type="NCBI Taxonomy" id="1340010"/>
    <lineage>
        <taxon>Eukaryota</taxon>
        <taxon>Fungi</taxon>
        <taxon>Dikarya</taxon>
        <taxon>Ascomycota</taxon>
        <taxon>Pezizomycotina</taxon>
        <taxon>Lecanoromycetes</taxon>
        <taxon>OSLEUM clade</taxon>
        <taxon>Lecanoromycetidae</taxon>
        <taxon>Lecanorales</taxon>
        <taxon>Lecanorineae</taxon>
        <taxon>Stereocaulaceae</taxon>
        <taxon>Lepraria</taxon>
    </lineage>
</organism>